<evidence type="ECO:0000256" key="5">
    <source>
        <dbReference type="ARBA" id="ARBA00023004"/>
    </source>
</evidence>
<proteinExistence type="inferred from homology"/>
<evidence type="ECO:0008006" key="8">
    <source>
        <dbReference type="Google" id="ProtNLM"/>
    </source>
</evidence>
<comment type="similarity">
    <text evidence="2">Belongs to the cytochrome P450 family.</text>
</comment>
<sequence length="265" mass="29665">MSMGTPVGFMDAKDDVRGLIRNMEETAVREQRLSLFPPISAFARNNPLGRRLFVSSPNDRRGLGLFMAEIRQEVQQRSACATEPKYEHSMLDQWLASSSSNGQGIPQQEIEDELLMDMMAGPDSIALMATNLIFLVADQRPILQRAQAEVDAAYADGRLSGQVPTAAMIGRHPDLYGDQADEFLPDRWLAASPEQLQEWARLDVHWGVGVRKCLGKHVGLMALYKTLVALVRSFDLQLEETTTINRWSYPSSENMLLTLRMPSAQ</sequence>
<organism evidence="6 7">
    <name type="scientific">Fusarium ambrosium</name>
    <dbReference type="NCBI Taxonomy" id="131363"/>
    <lineage>
        <taxon>Eukaryota</taxon>
        <taxon>Fungi</taxon>
        <taxon>Dikarya</taxon>
        <taxon>Ascomycota</taxon>
        <taxon>Pezizomycotina</taxon>
        <taxon>Sordariomycetes</taxon>
        <taxon>Hypocreomycetidae</taxon>
        <taxon>Hypocreales</taxon>
        <taxon>Nectriaceae</taxon>
        <taxon>Fusarium</taxon>
        <taxon>Fusarium solani species complex</taxon>
    </lineage>
</organism>
<dbReference type="PANTHER" id="PTHR24305:SF232">
    <property type="entry name" value="P450, PUTATIVE (EUROFUNG)-RELATED"/>
    <property type="match status" value="1"/>
</dbReference>
<evidence type="ECO:0000313" key="7">
    <source>
        <dbReference type="Proteomes" id="UP000288429"/>
    </source>
</evidence>
<evidence type="ECO:0000313" key="6">
    <source>
        <dbReference type="EMBL" id="RSM20246.1"/>
    </source>
</evidence>
<comment type="cofactor">
    <cofactor evidence="1">
        <name>heme</name>
        <dbReference type="ChEBI" id="CHEBI:30413"/>
    </cofactor>
</comment>
<dbReference type="Gene3D" id="1.10.630.10">
    <property type="entry name" value="Cytochrome P450"/>
    <property type="match status" value="2"/>
</dbReference>
<keyword evidence="7" id="KW-1185">Reference proteome</keyword>
<dbReference type="InterPro" id="IPR050121">
    <property type="entry name" value="Cytochrome_P450_monoxygenase"/>
</dbReference>
<comment type="caution">
    <text evidence="6">The sequence shown here is derived from an EMBL/GenBank/DDBJ whole genome shotgun (WGS) entry which is preliminary data.</text>
</comment>
<dbReference type="InterPro" id="IPR001128">
    <property type="entry name" value="Cyt_P450"/>
</dbReference>
<reference evidence="6 7" key="1">
    <citation type="submission" date="2017-06" db="EMBL/GenBank/DDBJ databases">
        <title>Cmopartive genomic analysis of Ambrosia Fusariam Clade fungi.</title>
        <authorList>
            <person name="Stajich J.E."/>
            <person name="Carrillo J."/>
            <person name="Kijimoto T."/>
            <person name="Eskalen A."/>
            <person name="O'Donnell K."/>
            <person name="Kasson M."/>
        </authorList>
    </citation>
    <scope>NUCLEOTIDE SEQUENCE [LARGE SCALE GENOMIC DNA]</scope>
    <source>
        <strain evidence="6 7">NRRL 20438</strain>
    </source>
</reference>
<dbReference type="GO" id="GO:0004497">
    <property type="term" value="F:monooxygenase activity"/>
    <property type="evidence" value="ECO:0007669"/>
    <property type="project" value="InterPro"/>
</dbReference>
<keyword evidence="5" id="KW-0408">Iron</keyword>
<keyword evidence="3" id="KW-0349">Heme</keyword>
<gene>
    <name evidence="6" type="ORF">CDV31_001043</name>
</gene>
<evidence type="ECO:0000256" key="1">
    <source>
        <dbReference type="ARBA" id="ARBA00001971"/>
    </source>
</evidence>
<dbReference type="GO" id="GO:0020037">
    <property type="term" value="F:heme binding"/>
    <property type="evidence" value="ECO:0007669"/>
    <property type="project" value="InterPro"/>
</dbReference>
<dbReference type="GO" id="GO:0005506">
    <property type="term" value="F:iron ion binding"/>
    <property type="evidence" value="ECO:0007669"/>
    <property type="project" value="InterPro"/>
</dbReference>
<dbReference type="AlphaFoldDB" id="A0A428V190"/>
<accession>A0A428V190</accession>
<dbReference type="PANTHER" id="PTHR24305">
    <property type="entry name" value="CYTOCHROME P450"/>
    <property type="match status" value="1"/>
</dbReference>
<dbReference type="EMBL" id="NIZV01000007">
    <property type="protein sequence ID" value="RSM20246.1"/>
    <property type="molecule type" value="Genomic_DNA"/>
</dbReference>
<protein>
    <recommendedName>
        <fullName evidence="8">Cytochrome P450</fullName>
    </recommendedName>
</protein>
<evidence type="ECO:0000256" key="4">
    <source>
        <dbReference type="ARBA" id="ARBA00022723"/>
    </source>
</evidence>
<dbReference type="InterPro" id="IPR036396">
    <property type="entry name" value="Cyt_P450_sf"/>
</dbReference>
<dbReference type="GO" id="GO:0016705">
    <property type="term" value="F:oxidoreductase activity, acting on paired donors, with incorporation or reduction of molecular oxygen"/>
    <property type="evidence" value="ECO:0007669"/>
    <property type="project" value="InterPro"/>
</dbReference>
<evidence type="ECO:0000256" key="3">
    <source>
        <dbReference type="ARBA" id="ARBA00022617"/>
    </source>
</evidence>
<dbReference type="Proteomes" id="UP000288429">
    <property type="component" value="Unassembled WGS sequence"/>
</dbReference>
<dbReference type="SUPFAM" id="SSF48264">
    <property type="entry name" value="Cytochrome P450"/>
    <property type="match status" value="1"/>
</dbReference>
<dbReference type="Pfam" id="PF00067">
    <property type="entry name" value="p450"/>
    <property type="match status" value="1"/>
</dbReference>
<keyword evidence="4" id="KW-0479">Metal-binding</keyword>
<evidence type="ECO:0000256" key="2">
    <source>
        <dbReference type="ARBA" id="ARBA00010617"/>
    </source>
</evidence>
<name>A0A428V190_9HYPO</name>